<evidence type="ECO:0000313" key="1">
    <source>
        <dbReference type="EMBL" id="TNV84566.1"/>
    </source>
</evidence>
<keyword evidence="2" id="KW-1185">Reference proteome</keyword>
<evidence type="ECO:0000313" key="2">
    <source>
        <dbReference type="Proteomes" id="UP000785679"/>
    </source>
</evidence>
<name>A0A8J8P2S1_HALGN</name>
<organism evidence="1 2">
    <name type="scientific">Halteria grandinella</name>
    <dbReference type="NCBI Taxonomy" id="5974"/>
    <lineage>
        <taxon>Eukaryota</taxon>
        <taxon>Sar</taxon>
        <taxon>Alveolata</taxon>
        <taxon>Ciliophora</taxon>
        <taxon>Intramacronucleata</taxon>
        <taxon>Spirotrichea</taxon>
        <taxon>Stichotrichia</taxon>
        <taxon>Sporadotrichida</taxon>
        <taxon>Halteriidae</taxon>
        <taxon>Halteria</taxon>
    </lineage>
</organism>
<dbReference type="AlphaFoldDB" id="A0A8J8P2S1"/>
<gene>
    <name evidence="1" type="ORF">FGO68_gene9623</name>
</gene>
<reference evidence="1" key="1">
    <citation type="submission" date="2019-06" db="EMBL/GenBank/DDBJ databases">
        <authorList>
            <person name="Zheng W."/>
        </authorList>
    </citation>
    <scope>NUCLEOTIDE SEQUENCE</scope>
    <source>
        <strain evidence="1">QDHG01</strain>
    </source>
</reference>
<sequence length="70" mass="8005">MPSLTSSGSVSILISSRNQGKEKTWSSTYPNLHPFIFQMILTQIRKSSWSRSSFRRANVRFSLRTGYGFS</sequence>
<proteinExistence type="predicted"/>
<comment type="caution">
    <text evidence="1">The sequence shown here is derived from an EMBL/GenBank/DDBJ whole genome shotgun (WGS) entry which is preliminary data.</text>
</comment>
<accession>A0A8J8P2S1</accession>
<protein>
    <submittedName>
        <fullName evidence="1">Uncharacterized protein</fullName>
    </submittedName>
</protein>
<dbReference type="EMBL" id="RRYP01002632">
    <property type="protein sequence ID" value="TNV84566.1"/>
    <property type="molecule type" value="Genomic_DNA"/>
</dbReference>
<dbReference type="Proteomes" id="UP000785679">
    <property type="component" value="Unassembled WGS sequence"/>
</dbReference>